<name>A0ABX4TVA9_9HYPH</name>
<organism evidence="1 2">
    <name type="scientific">Sinorhizobium medicae</name>
    <dbReference type="NCBI Taxonomy" id="110321"/>
    <lineage>
        <taxon>Bacteria</taxon>
        <taxon>Pseudomonadati</taxon>
        <taxon>Pseudomonadota</taxon>
        <taxon>Alphaproteobacteria</taxon>
        <taxon>Hyphomicrobiales</taxon>
        <taxon>Rhizobiaceae</taxon>
        <taxon>Sinorhizobium/Ensifer group</taxon>
        <taxon>Sinorhizobium</taxon>
    </lineage>
</organism>
<protein>
    <submittedName>
        <fullName evidence="1">Uncharacterized protein</fullName>
    </submittedName>
</protein>
<dbReference type="Proteomes" id="UP001190825">
    <property type="component" value="Unassembled WGS sequence"/>
</dbReference>
<evidence type="ECO:0000313" key="2">
    <source>
        <dbReference type="Proteomes" id="UP001190825"/>
    </source>
</evidence>
<comment type="caution">
    <text evidence="1">The sequence shown here is derived from an EMBL/GenBank/DDBJ whole genome shotgun (WGS) entry which is preliminary data.</text>
</comment>
<keyword evidence="2" id="KW-1185">Reference proteome</keyword>
<dbReference type="EMBL" id="NBUC01000007">
    <property type="protein sequence ID" value="PLU09481.1"/>
    <property type="molecule type" value="Genomic_DNA"/>
</dbReference>
<accession>A0ABX4TVA9</accession>
<proteinExistence type="predicted"/>
<gene>
    <name evidence="1" type="ORF">BMJ33_00760</name>
</gene>
<reference evidence="1 2" key="1">
    <citation type="journal article" date="2018" name="FEMS Microbiol. Ecol.">
        <title>Co-invading symbiotic mutualists of Medicago polymorpha retain high ancestral diversity and contain diverse accessory genomes.</title>
        <authorList>
            <person name="Porter S.S."/>
            <person name="Faber-Hammond J.J."/>
            <person name="Friesen M.L."/>
        </authorList>
    </citation>
    <scope>NUCLEOTIDE SEQUENCE [LARGE SCALE GENOMIC DNA]</scope>
    <source>
        <strain evidence="1 2">Str16</strain>
    </source>
</reference>
<sequence>MGAEFHMRYAGSGAPVKQQTEEHGLVCSGTCRWEAARMHSLNVDDLLVITALFVLTWLAF</sequence>
<evidence type="ECO:0000313" key="1">
    <source>
        <dbReference type="EMBL" id="PLU09481.1"/>
    </source>
</evidence>